<feature type="region of interest" description="Disordered" evidence="1">
    <location>
        <begin position="25"/>
        <end position="108"/>
    </location>
</feature>
<evidence type="ECO:0000256" key="1">
    <source>
        <dbReference type="SAM" id="MobiDB-lite"/>
    </source>
</evidence>
<reference evidence="3" key="1">
    <citation type="submission" date="2025-08" db="UniProtKB">
        <authorList>
            <consortium name="RefSeq"/>
        </authorList>
    </citation>
    <scope>IDENTIFICATION</scope>
    <source>
        <tissue evidence="3">Muscle</tissue>
    </source>
</reference>
<name>A0ABM1RZI7_LIMPO</name>
<keyword evidence="2" id="KW-1185">Reference proteome</keyword>
<dbReference type="RefSeq" id="XP_022236792.1">
    <property type="nucleotide sequence ID" value="XM_022381084.1"/>
</dbReference>
<evidence type="ECO:0000313" key="3">
    <source>
        <dbReference type="RefSeq" id="XP_022236792.1"/>
    </source>
</evidence>
<dbReference type="Proteomes" id="UP000694941">
    <property type="component" value="Unplaced"/>
</dbReference>
<dbReference type="GeneID" id="111084346"/>
<proteinExistence type="predicted"/>
<evidence type="ECO:0000313" key="2">
    <source>
        <dbReference type="Proteomes" id="UP000694941"/>
    </source>
</evidence>
<feature type="compositionally biased region" description="Polar residues" evidence="1">
    <location>
        <begin position="25"/>
        <end position="35"/>
    </location>
</feature>
<sequence length="156" mass="17191">MTSNPTCLYPTPVSQFVPSLPCLSSQVSRANSRPANQKKRTKKKPDVMKGGKEQSQKEDDQLSEGNVSDSGYTYASQSHGTSARSNSFYFPSWSRTSSSESDYSDSETNQVLKLRSLQAKVRQCTFSALQVIVKVGSLNKETDETRICTSSDSEGR</sequence>
<accession>A0ABM1RZI7</accession>
<protein>
    <submittedName>
        <fullName evidence="3">HEAT repeat-containing protein 6-like</fullName>
    </submittedName>
</protein>
<feature type="compositionally biased region" description="Polar residues" evidence="1">
    <location>
        <begin position="63"/>
        <end position="89"/>
    </location>
</feature>
<organism evidence="2 3">
    <name type="scientific">Limulus polyphemus</name>
    <name type="common">Atlantic horseshoe crab</name>
    <dbReference type="NCBI Taxonomy" id="6850"/>
    <lineage>
        <taxon>Eukaryota</taxon>
        <taxon>Metazoa</taxon>
        <taxon>Ecdysozoa</taxon>
        <taxon>Arthropoda</taxon>
        <taxon>Chelicerata</taxon>
        <taxon>Merostomata</taxon>
        <taxon>Xiphosura</taxon>
        <taxon>Limulidae</taxon>
        <taxon>Limulus</taxon>
    </lineage>
</organism>
<gene>
    <name evidence="3" type="primary">LOC111084346</name>
</gene>
<feature type="compositionally biased region" description="Low complexity" evidence="1">
    <location>
        <begin position="92"/>
        <end position="101"/>
    </location>
</feature>
<feature type="compositionally biased region" description="Basic and acidic residues" evidence="1">
    <location>
        <begin position="44"/>
        <end position="60"/>
    </location>
</feature>